<dbReference type="VEuPathDB" id="FungiDB:CAGL0L03476g"/>
<dbReference type="AlphaFoldDB" id="A0A0W0E5F0"/>
<dbReference type="PANTHER" id="PTHR11003:SF342">
    <property type="entry name" value="OUTWARD-RECTIFIER POTASSIUM CHANNEL TOK1"/>
    <property type="match status" value="1"/>
</dbReference>
<feature type="domain" description="Potassium channel" evidence="11">
    <location>
        <begin position="231"/>
        <end position="303"/>
    </location>
</feature>
<evidence type="ECO:0000256" key="1">
    <source>
        <dbReference type="ARBA" id="ARBA00004141"/>
    </source>
</evidence>
<evidence type="ECO:0000256" key="10">
    <source>
        <dbReference type="SAM" id="Phobius"/>
    </source>
</evidence>
<evidence type="ECO:0000256" key="4">
    <source>
        <dbReference type="ARBA" id="ARBA00022989"/>
    </source>
</evidence>
<feature type="domain" description="Potassium channel" evidence="11">
    <location>
        <begin position="365"/>
        <end position="437"/>
    </location>
</feature>
<dbReference type="InterPro" id="IPR013099">
    <property type="entry name" value="K_chnl_dom"/>
</dbReference>
<dbReference type="EMBL" id="LLZZ01000115">
    <property type="protein sequence ID" value="KTB04901.1"/>
    <property type="molecule type" value="Genomic_DNA"/>
</dbReference>
<feature type="transmembrane region" description="Helical" evidence="10">
    <location>
        <begin position="356"/>
        <end position="379"/>
    </location>
</feature>
<evidence type="ECO:0000259" key="11">
    <source>
        <dbReference type="Pfam" id="PF07885"/>
    </source>
</evidence>
<feature type="transmembrane region" description="Helical" evidence="10">
    <location>
        <begin position="147"/>
        <end position="169"/>
    </location>
</feature>
<dbReference type="GO" id="GO:0005886">
    <property type="term" value="C:plasma membrane"/>
    <property type="evidence" value="ECO:0007669"/>
    <property type="project" value="EnsemblFungi"/>
</dbReference>
<gene>
    <name evidence="12" type="ORF">AO440_004581</name>
    <name evidence="13" type="ORF">AO440_005005</name>
</gene>
<evidence type="ECO:0000256" key="8">
    <source>
        <dbReference type="RuleBase" id="RU003857"/>
    </source>
</evidence>
<keyword evidence="3 8" id="KW-0812">Transmembrane</keyword>
<evidence type="ECO:0000256" key="5">
    <source>
        <dbReference type="ARBA" id="ARBA00023065"/>
    </source>
</evidence>
<evidence type="ECO:0000313" key="13">
    <source>
        <dbReference type="EMBL" id="KTB04901.1"/>
    </source>
</evidence>
<dbReference type="InterPro" id="IPR003280">
    <property type="entry name" value="2pore_dom_K_chnl"/>
</dbReference>
<reference evidence="13 14" key="1">
    <citation type="submission" date="2015-10" db="EMBL/GenBank/DDBJ databases">
        <title>Draft genomes sequences of Candida glabrata isolates 1A, 1B, 2A, 2B, 3A and 3B.</title>
        <authorList>
            <person name="Haavelsrud O.E."/>
            <person name="Gaustad P."/>
        </authorList>
    </citation>
    <scope>NUCLEOTIDE SEQUENCE [LARGE SCALE GENOMIC DNA]</scope>
    <source>
        <strain evidence="13">910700640</strain>
    </source>
</reference>
<protein>
    <submittedName>
        <fullName evidence="13">Outward-rectifier potassium channel TOK1</fullName>
    </submittedName>
</protein>
<comment type="similarity">
    <text evidence="8">Belongs to the two pore domain potassium channel (TC 1.A.1.8) family.</text>
</comment>
<evidence type="ECO:0000256" key="9">
    <source>
        <dbReference type="SAM" id="MobiDB-lite"/>
    </source>
</evidence>
<dbReference type="Gene3D" id="1.10.287.70">
    <property type="match status" value="2"/>
</dbReference>
<evidence type="ECO:0000256" key="7">
    <source>
        <dbReference type="ARBA" id="ARBA00023303"/>
    </source>
</evidence>
<evidence type="ECO:0000256" key="2">
    <source>
        <dbReference type="ARBA" id="ARBA00022448"/>
    </source>
</evidence>
<evidence type="ECO:0000313" key="14">
    <source>
        <dbReference type="Proteomes" id="UP000054886"/>
    </source>
</evidence>
<feature type="transmembrane region" description="Helical" evidence="10">
    <location>
        <begin position="225"/>
        <end position="247"/>
    </location>
</feature>
<dbReference type="PANTHER" id="PTHR11003">
    <property type="entry name" value="POTASSIUM CHANNEL, SUBFAMILY K"/>
    <property type="match status" value="1"/>
</dbReference>
<keyword evidence="7 8" id="KW-0407">Ion channel</keyword>
<feature type="transmembrane region" description="Helical" evidence="10">
    <location>
        <begin position="385"/>
        <end position="402"/>
    </location>
</feature>
<feature type="transmembrane region" description="Helical" evidence="10">
    <location>
        <begin position="181"/>
        <end position="205"/>
    </location>
</feature>
<keyword evidence="5 8" id="KW-0406">Ion transport</keyword>
<evidence type="ECO:0000256" key="6">
    <source>
        <dbReference type="ARBA" id="ARBA00023136"/>
    </source>
</evidence>
<sequence>MARHGIEREDSVTSELARLERIFSHHRINHDTVLKDALQFSNERVTIINANPASKEFGFWFIVSCYFPVITACLGPVANTISIACAVDKWRVNYFYVEGGGDKVFTHIDDPRGVFAVNIISLVIGCCSNAVLFLHFARKLSYLKSQIINIVGWTLAGGMLMIDVIVLSTHNIDETYQEKTIGFWYAAITSGLYLCCTLTLSIHFVGHKLQKYPAQFNLLPNERSIMVFTVILSIWLIWGAGMFSRLLHISYGNALYFCTVSLLTIGLGDILPKSTAAKCMALVFSMTGVLILGIIVFMTRSILQTSAGPIFFFHRVEHRRVKAWEKLTRGDCTLTDKECFELMMSIRRTSKMKGHIYSLMITIIIFILFWILGATVFYFAEGWTYFNAVYFCFLCLLTIGYGDYAPETGAGRAFFVLWSIGAVPLMGAILSTAGDLLYASSESLDVKLGKWLKNSVKTVLIGPNLTKKQSYTSSSPLEEQAEVNEFNFGNDDGIGIIDSTFNNDEDSQSTVSDNIGDPINIRMASSNNNNNVDGLHTLAAAISRSSSYRRKGASSGSNRRRNNSIKDEVEKCNREDEVFEGTDLFGDIRTEREKITRLNQLVKVLKRLHEMSLNDKDKKLNYNDWSKIHHLALKNLNNDGIDPNPTYWLSEYSPLKFPLNQPHYAFMKIMGLMDRTLRNLAIDESMRGQSHFREDAANFMINPFNRLPVITHSEEQTLSSSPFSHTSSAASLTSSFDSSNNSVAFSQDDAHAFTSLENSESLHNSENSSELQHEASTTSDSNTNTFDKGSRSTEHD</sequence>
<dbReference type="VEuPathDB" id="FungiDB:GWK60_L11759"/>
<dbReference type="GO" id="GO:0030007">
    <property type="term" value="P:intracellular potassium ion homeostasis"/>
    <property type="evidence" value="ECO:0007669"/>
    <property type="project" value="EnsemblFungi"/>
</dbReference>
<evidence type="ECO:0000256" key="3">
    <source>
        <dbReference type="ARBA" id="ARBA00022692"/>
    </source>
</evidence>
<comment type="caution">
    <text evidence="13">The sequence shown here is derived from an EMBL/GenBank/DDBJ whole genome shotgun (WGS) entry which is preliminary data.</text>
</comment>
<feature type="transmembrane region" description="Helical" evidence="10">
    <location>
        <begin position="113"/>
        <end position="135"/>
    </location>
</feature>
<feature type="region of interest" description="Disordered" evidence="9">
    <location>
        <begin position="546"/>
        <end position="568"/>
    </location>
</feature>
<dbReference type="GO" id="GO:0030322">
    <property type="term" value="P:stabilization of membrane potential"/>
    <property type="evidence" value="ECO:0007669"/>
    <property type="project" value="TreeGrafter"/>
</dbReference>
<keyword evidence="6 10" id="KW-0472">Membrane</keyword>
<feature type="transmembrane region" description="Helical" evidence="10">
    <location>
        <begin position="283"/>
        <end position="303"/>
    </location>
</feature>
<dbReference type="VEuPathDB" id="FungiDB:GVI51_L03289"/>
<keyword evidence="4 10" id="KW-1133">Transmembrane helix</keyword>
<accession>A0A0W0E5F0</accession>
<organism evidence="13 14">
    <name type="scientific">Candida glabrata</name>
    <name type="common">Yeast</name>
    <name type="synonym">Torulopsis glabrata</name>
    <dbReference type="NCBI Taxonomy" id="5478"/>
    <lineage>
        <taxon>Eukaryota</taxon>
        <taxon>Fungi</taxon>
        <taxon>Dikarya</taxon>
        <taxon>Ascomycota</taxon>
        <taxon>Saccharomycotina</taxon>
        <taxon>Saccharomycetes</taxon>
        <taxon>Saccharomycetales</taxon>
        <taxon>Saccharomycetaceae</taxon>
        <taxon>Nakaseomyces</taxon>
    </lineage>
</organism>
<dbReference type="GO" id="GO:0015271">
    <property type="term" value="F:outward rectifier potassium channel activity"/>
    <property type="evidence" value="ECO:0007669"/>
    <property type="project" value="TreeGrafter"/>
</dbReference>
<dbReference type="VEuPathDB" id="FungiDB:B1J91_L03476g"/>
<dbReference type="EMBL" id="LLZZ01000132">
    <property type="protein sequence ID" value="KTB01135.1"/>
    <property type="molecule type" value="Genomic_DNA"/>
</dbReference>
<feature type="compositionally biased region" description="Basic residues" evidence="9">
    <location>
        <begin position="547"/>
        <end position="563"/>
    </location>
</feature>
<dbReference type="Pfam" id="PF07885">
    <property type="entry name" value="Ion_trans_2"/>
    <property type="match status" value="2"/>
</dbReference>
<dbReference type="GO" id="GO:0022841">
    <property type="term" value="F:potassium ion leak channel activity"/>
    <property type="evidence" value="ECO:0007669"/>
    <property type="project" value="TreeGrafter"/>
</dbReference>
<feature type="region of interest" description="Disordered" evidence="9">
    <location>
        <begin position="756"/>
        <end position="796"/>
    </location>
</feature>
<proteinExistence type="inferred from homology"/>
<dbReference type="SUPFAM" id="SSF81324">
    <property type="entry name" value="Voltage-gated potassium channels"/>
    <property type="match status" value="2"/>
</dbReference>
<name>A0A0W0E5F0_CANGB</name>
<comment type="subcellular location">
    <subcellularLocation>
        <location evidence="1">Membrane</location>
        <topology evidence="1">Multi-pass membrane protein</topology>
    </subcellularLocation>
</comment>
<feature type="transmembrane region" description="Helical" evidence="10">
    <location>
        <begin position="254"/>
        <end position="271"/>
    </location>
</feature>
<keyword evidence="2 8" id="KW-0813">Transport</keyword>
<dbReference type="Proteomes" id="UP000054886">
    <property type="component" value="Unassembled WGS sequence"/>
</dbReference>
<evidence type="ECO:0000313" key="12">
    <source>
        <dbReference type="EMBL" id="KTB01135.1"/>
    </source>
</evidence>
<feature type="transmembrane region" description="Helical" evidence="10">
    <location>
        <begin position="414"/>
        <end position="438"/>
    </location>
</feature>
<feature type="compositionally biased region" description="Low complexity" evidence="9">
    <location>
        <begin position="756"/>
        <end position="785"/>
    </location>
</feature>
<dbReference type="PRINTS" id="PR01333">
    <property type="entry name" value="2POREKCHANEL"/>
</dbReference>